<dbReference type="RefSeq" id="WP_169206417.1">
    <property type="nucleotide sequence ID" value="NZ_CP059560.1"/>
</dbReference>
<dbReference type="Gene3D" id="2.60.120.10">
    <property type="entry name" value="Jelly Rolls"/>
    <property type="match status" value="1"/>
</dbReference>
<proteinExistence type="predicted"/>
<dbReference type="InterPro" id="IPR013096">
    <property type="entry name" value="Cupin_2"/>
</dbReference>
<keyword evidence="3" id="KW-1185">Reference proteome</keyword>
<dbReference type="InterPro" id="IPR014710">
    <property type="entry name" value="RmlC-like_jellyroll"/>
</dbReference>
<comment type="caution">
    <text evidence="2">The sequence shown here is derived from an EMBL/GenBank/DDBJ whole genome shotgun (WGS) entry which is preliminary data.</text>
</comment>
<evidence type="ECO:0000313" key="2">
    <source>
        <dbReference type="EMBL" id="NMF89045.1"/>
    </source>
</evidence>
<dbReference type="InterPro" id="IPR000595">
    <property type="entry name" value="cNMP-bd_dom"/>
</dbReference>
<sequence>MNDHIASLTEEASRTLQRPNGASFEDWMNSRCVLRSTRSYDWNALKFQTEVDPTYARAQMRYVGTGGTGVHSDGNVVPAVHFTFSTMKIPVGHTGPLHLHTDTEEIFFVLRGKVKVFCESPEGERWEAVVGERDLISVPPGVYRGEQNVGDEEALMCVMLGSPRPVTPTYKPDDPLAAIKR</sequence>
<evidence type="ECO:0000259" key="1">
    <source>
        <dbReference type="PROSITE" id="PS50042"/>
    </source>
</evidence>
<dbReference type="InterPro" id="IPR052538">
    <property type="entry name" value="Flavonoid_dioxygenase-like"/>
</dbReference>
<dbReference type="CDD" id="cd02225">
    <property type="entry name" value="cupin_PA3510-like"/>
    <property type="match status" value="1"/>
</dbReference>
<dbReference type="PROSITE" id="PS50042">
    <property type="entry name" value="CNMP_BINDING_3"/>
    <property type="match status" value="1"/>
</dbReference>
<name>A0ABX1MM54_9RHOO</name>
<dbReference type="PANTHER" id="PTHR43346:SF1">
    <property type="entry name" value="QUERCETIN 2,3-DIOXYGENASE-RELATED"/>
    <property type="match status" value="1"/>
</dbReference>
<organism evidence="2 3">
    <name type="scientific">Aromatoleum petrolei</name>
    <dbReference type="NCBI Taxonomy" id="76116"/>
    <lineage>
        <taxon>Bacteria</taxon>
        <taxon>Pseudomonadati</taxon>
        <taxon>Pseudomonadota</taxon>
        <taxon>Betaproteobacteria</taxon>
        <taxon>Rhodocyclales</taxon>
        <taxon>Rhodocyclaceae</taxon>
        <taxon>Aromatoleum</taxon>
    </lineage>
</organism>
<dbReference type="Pfam" id="PF07883">
    <property type="entry name" value="Cupin_2"/>
    <property type="match status" value="1"/>
</dbReference>
<dbReference type="PANTHER" id="PTHR43346">
    <property type="entry name" value="LIGAND BINDING DOMAIN PROTEIN, PUTATIVE (AFU_ORTHOLOGUE AFUA_6G14370)-RELATED"/>
    <property type="match status" value="1"/>
</dbReference>
<evidence type="ECO:0000313" key="3">
    <source>
        <dbReference type="Proteomes" id="UP000652074"/>
    </source>
</evidence>
<reference evidence="2 3" key="1">
    <citation type="submission" date="2019-12" db="EMBL/GenBank/DDBJ databases">
        <title>Comparative genomics gives insights into the taxonomy of the Azoarcus-Aromatoleum group and reveals separate origins of nif in the plant-associated Azoarcus and non-plant-associated Aromatoleum sub-groups.</title>
        <authorList>
            <person name="Lafos M."/>
            <person name="Maluk M."/>
            <person name="Batista M."/>
            <person name="Junghare M."/>
            <person name="Carmona M."/>
            <person name="Faoro H."/>
            <person name="Cruz L.M."/>
            <person name="Battistoni F."/>
            <person name="De Souza E."/>
            <person name="Pedrosa F."/>
            <person name="Chen W.-M."/>
            <person name="Poole P.S."/>
            <person name="Dixon R.A."/>
            <person name="James E.K."/>
        </authorList>
    </citation>
    <scope>NUCLEOTIDE SEQUENCE [LARGE SCALE GENOMIC DNA]</scope>
    <source>
        <strain evidence="2 3">ToN1</strain>
    </source>
</reference>
<accession>A0ABX1MM54</accession>
<gene>
    <name evidence="2" type="ORF">GPA26_11225</name>
</gene>
<feature type="domain" description="Cyclic nucleotide-binding" evidence="1">
    <location>
        <begin position="104"/>
        <end position="181"/>
    </location>
</feature>
<dbReference type="InterPro" id="IPR011051">
    <property type="entry name" value="RmlC_Cupin_sf"/>
</dbReference>
<dbReference type="Proteomes" id="UP000652074">
    <property type="component" value="Unassembled WGS sequence"/>
</dbReference>
<dbReference type="SUPFAM" id="SSF51182">
    <property type="entry name" value="RmlC-like cupins"/>
    <property type="match status" value="1"/>
</dbReference>
<protein>
    <submittedName>
        <fullName evidence="2">Cupin domain-containing protein</fullName>
    </submittedName>
</protein>
<dbReference type="EMBL" id="WTVR01000018">
    <property type="protein sequence ID" value="NMF89045.1"/>
    <property type="molecule type" value="Genomic_DNA"/>
</dbReference>